<evidence type="ECO:0000256" key="5">
    <source>
        <dbReference type="ARBA" id="ARBA00023136"/>
    </source>
</evidence>
<comment type="caution">
    <text evidence="7">The sequence shown here is derived from an EMBL/GenBank/DDBJ whole genome shotgun (WGS) entry which is preliminary data.</text>
</comment>
<dbReference type="Proteomes" id="UP000244093">
    <property type="component" value="Unassembled WGS sequence"/>
</dbReference>
<feature type="transmembrane region" description="Helical" evidence="6">
    <location>
        <begin position="315"/>
        <end position="336"/>
    </location>
</feature>
<evidence type="ECO:0000313" key="7">
    <source>
        <dbReference type="EMBL" id="PUA31480.1"/>
    </source>
</evidence>
<reference evidence="7" key="1">
    <citation type="submission" date="2017-04" db="EMBL/GenBank/DDBJ databases">
        <authorList>
            <person name="Afonso C.L."/>
            <person name="Miller P.J."/>
            <person name="Scott M.A."/>
            <person name="Spackman E."/>
            <person name="Goraichik I."/>
            <person name="Dimitrov K.M."/>
            <person name="Suarez D.L."/>
            <person name="Swayne D.E."/>
        </authorList>
    </citation>
    <scope>NUCLEOTIDE SEQUENCE</scope>
    <source>
        <strain evidence="7">NZ3</strain>
    </source>
</reference>
<dbReference type="EMBL" id="NBVN01000010">
    <property type="protein sequence ID" value="PUA31480.1"/>
    <property type="molecule type" value="Genomic_DNA"/>
</dbReference>
<feature type="transmembrane region" description="Helical" evidence="6">
    <location>
        <begin position="236"/>
        <end position="256"/>
    </location>
</feature>
<dbReference type="PANTHER" id="PTHR47089:SF1">
    <property type="entry name" value="GUANOSINE ABC TRANSPORTER PERMEASE PROTEIN NUPP"/>
    <property type="match status" value="1"/>
</dbReference>
<keyword evidence="2" id="KW-1003">Cell membrane</keyword>
<gene>
    <name evidence="7" type="ORF">B7O98_09270</name>
</gene>
<keyword evidence="5 6" id="KW-0472">Membrane</keyword>
<feature type="transmembrane region" description="Helical" evidence="6">
    <location>
        <begin position="141"/>
        <end position="160"/>
    </location>
</feature>
<dbReference type="AlphaFoldDB" id="A0A2R7Y1Q9"/>
<feature type="transmembrane region" description="Helical" evidence="6">
    <location>
        <begin position="50"/>
        <end position="73"/>
    </location>
</feature>
<feature type="transmembrane region" description="Helical" evidence="6">
    <location>
        <begin position="108"/>
        <end position="129"/>
    </location>
</feature>
<evidence type="ECO:0008006" key="9">
    <source>
        <dbReference type="Google" id="ProtNLM"/>
    </source>
</evidence>
<evidence type="ECO:0000256" key="3">
    <source>
        <dbReference type="ARBA" id="ARBA00022692"/>
    </source>
</evidence>
<feature type="transmembrane region" description="Helical" evidence="6">
    <location>
        <begin position="12"/>
        <end position="30"/>
    </location>
</feature>
<evidence type="ECO:0000256" key="4">
    <source>
        <dbReference type="ARBA" id="ARBA00022989"/>
    </source>
</evidence>
<dbReference type="CDD" id="cd06580">
    <property type="entry name" value="TM_PBP1_transp_TpRbsC_like"/>
    <property type="match status" value="1"/>
</dbReference>
<evidence type="ECO:0000256" key="1">
    <source>
        <dbReference type="ARBA" id="ARBA00004651"/>
    </source>
</evidence>
<evidence type="ECO:0000256" key="6">
    <source>
        <dbReference type="SAM" id="Phobius"/>
    </source>
</evidence>
<dbReference type="GO" id="GO:0005886">
    <property type="term" value="C:plasma membrane"/>
    <property type="evidence" value="ECO:0007669"/>
    <property type="project" value="UniProtKB-SubCell"/>
</dbReference>
<organism evidence="7 8">
    <name type="scientific">Zestosphaera tikiterensis</name>
    <dbReference type="NCBI Taxonomy" id="1973259"/>
    <lineage>
        <taxon>Archaea</taxon>
        <taxon>Thermoproteota</taxon>
        <taxon>Thermoprotei</taxon>
        <taxon>Desulfurococcales</taxon>
        <taxon>Desulfurococcaceae</taxon>
        <taxon>Zestosphaera</taxon>
    </lineage>
</organism>
<keyword evidence="4 6" id="KW-1133">Transmembrane helix</keyword>
<evidence type="ECO:0000313" key="8">
    <source>
        <dbReference type="Proteomes" id="UP000244093"/>
    </source>
</evidence>
<dbReference type="Pfam" id="PF02653">
    <property type="entry name" value="BPD_transp_2"/>
    <property type="match status" value="1"/>
</dbReference>
<reference evidence="7" key="2">
    <citation type="journal article" date="2018" name="Syst. Appl. Microbiol.">
        <title>A new symbiotic nanoarchaeote (Candidatus Nanoclepta minutus) and its host (Zestosphaera tikiterensis gen. nov., sp. nov.) from a New Zealand hot spring.</title>
        <authorList>
            <person name="St John E."/>
            <person name="Liu Y."/>
            <person name="Podar M."/>
            <person name="Stott M.B."/>
            <person name="Meneghin J."/>
            <person name="Chen Z."/>
            <person name="Lagutin K."/>
            <person name="Mitchell K."/>
            <person name="Reysenbach A.L."/>
        </authorList>
    </citation>
    <scope>NUCLEOTIDE SEQUENCE [LARGE SCALE GENOMIC DNA]</scope>
    <source>
        <strain evidence="7">NZ3</strain>
    </source>
</reference>
<comment type="subcellular location">
    <subcellularLocation>
        <location evidence="1">Cell membrane</location>
        <topology evidence="1">Multi-pass membrane protein</topology>
    </subcellularLocation>
</comment>
<name>A0A2R7Y1Q9_9CREN</name>
<feature type="transmembrane region" description="Helical" evidence="6">
    <location>
        <begin position="188"/>
        <end position="207"/>
    </location>
</feature>
<protein>
    <recommendedName>
        <fullName evidence="9">ABC transporter permease</fullName>
    </recommendedName>
</protein>
<sequence>MIREYLRDAATSLIAILIGFLVGAIILQVAGYDPLYIYGSLINSAFGNYYVTLNTLTAMMPIMFTGAAATLMFKSALFFIGMEGQLYIGSITAFLVGHLLQLPAGLHAIIAFLAGGLGGLLWGLVPGYLRARFGVNETVTAIMLNWIAIHFTDYITQYAFADPKATIARTYKILPTAVIPKISPEVPLSWGFVVAVIATILTGYLLYNTVIGYEIRVVGLNPHVARVAKISIESTYLRVFLISGFLAGLAGATMVLGVFNSIVYRFSPGYGWDGITAALIARNNPYMIIPASLFLAVLRSGSIGMMVGAGVSNEMILVIQGVILISAAVPEAYILLARYVKARR</sequence>
<keyword evidence="3 6" id="KW-0812">Transmembrane</keyword>
<dbReference type="InterPro" id="IPR001851">
    <property type="entry name" value="ABC_transp_permease"/>
</dbReference>
<dbReference type="PANTHER" id="PTHR47089">
    <property type="entry name" value="ABC TRANSPORTER, PERMEASE PROTEIN"/>
    <property type="match status" value="1"/>
</dbReference>
<proteinExistence type="predicted"/>
<dbReference type="GO" id="GO:0022857">
    <property type="term" value="F:transmembrane transporter activity"/>
    <property type="evidence" value="ECO:0007669"/>
    <property type="project" value="InterPro"/>
</dbReference>
<accession>A0A2R7Y1Q9</accession>
<evidence type="ECO:0000256" key="2">
    <source>
        <dbReference type="ARBA" id="ARBA00022475"/>
    </source>
</evidence>
<feature type="transmembrane region" description="Helical" evidence="6">
    <location>
        <begin position="85"/>
        <end position="102"/>
    </location>
</feature>